<keyword evidence="1" id="KW-0472">Membrane</keyword>
<dbReference type="Proteomes" id="UP001596407">
    <property type="component" value="Unassembled WGS sequence"/>
</dbReference>
<dbReference type="RefSeq" id="WP_276280609.1">
    <property type="nucleotide sequence ID" value="NZ_CP119809.1"/>
</dbReference>
<evidence type="ECO:0000256" key="1">
    <source>
        <dbReference type="SAM" id="Phobius"/>
    </source>
</evidence>
<feature type="transmembrane region" description="Helical" evidence="1">
    <location>
        <begin position="6"/>
        <end position="28"/>
    </location>
</feature>
<evidence type="ECO:0008006" key="4">
    <source>
        <dbReference type="Google" id="ProtNLM"/>
    </source>
</evidence>
<dbReference type="EMBL" id="JBHSZH010000005">
    <property type="protein sequence ID" value="MFC7081476.1"/>
    <property type="molecule type" value="Genomic_DNA"/>
</dbReference>
<keyword evidence="3" id="KW-1185">Reference proteome</keyword>
<organism evidence="2 3">
    <name type="scientific">Halorussus caseinilyticus</name>
    <dbReference type="NCBI Taxonomy" id="3034025"/>
    <lineage>
        <taxon>Archaea</taxon>
        <taxon>Methanobacteriati</taxon>
        <taxon>Methanobacteriota</taxon>
        <taxon>Stenosarchaea group</taxon>
        <taxon>Halobacteria</taxon>
        <taxon>Halobacteriales</taxon>
        <taxon>Haladaptataceae</taxon>
        <taxon>Halorussus</taxon>
    </lineage>
</organism>
<reference evidence="2 3" key="1">
    <citation type="journal article" date="2019" name="Int. J. Syst. Evol. Microbiol.">
        <title>The Global Catalogue of Microorganisms (GCM) 10K type strain sequencing project: providing services to taxonomists for standard genome sequencing and annotation.</title>
        <authorList>
            <consortium name="The Broad Institute Genomics Platform"/>
            <consortium name="The Broad Institute Genome Sequencing Center for Infectious Disease"/>
            <person name="Wu L."/>
            <person name="Ma J."/>
        </authorList>
    </citation>
    <scope>NUCLEOTIDE SEQUENCE [LARGE SCALE GENOMIC DNA]</scope>
    <source>
        <strain evidence="2 3">DT72</strain>
    </source>
</reference>
<proteinExistence type="predicted"/>
<gene>
    <name evidence="2" type="ORF">ACFQJ6_16505</name>
</gene>
<keyword evidence="1" id="KW-0812">Transmembrane</keyword>
<accession>A0ABD5WLT0</accession>
<name>A0ABD5WLT0_9EURY</name>
<protein>
    <recommendedName>
        <fullName evidence="4">MetS family NSS transporter small subunit</fullName>
    </recommendedName>
</protein>
<keyword evidence="1" id="KW-1133">Transmembrane helix</keyword>
<dbReference type="AlphaFoldDB" id="A0ABD5WLT0"/>
<comment type="caution">
    <text evidence="2">The sequence shown here is derived from an EMBL/GenBank/DDBJ whole genome shotgun (WGS) entry which is preliminary data.</text>
</comment>
<evidence type="ECO:0000313" key="3">
    <source>
        <dbReference type="Proteomes" id="UP001596407"/>
    </source>
</evidence>
<evidence type="ECO:0000313" key="2">
    <source>
        <dbReference type="EMBL" id="MFC7081476.1"/>
    </source>
</evidence>
<sequence length="45" mass="4815">MPPVVVFLWIGIVALLWVGVLVGVWALVSASRRHSPEVSTASANE</sequence>
<dbReference type="GeneID" id="79301772"/>